<sequence length="196" mass="20582">MFDSQPVKTSNLLTQHRSPHSVTRAKVAKLQHAPFCASLHALPGSLGNTLEIMDVGGLCYIYSNGTLGCTGSPEPIALLDDTSCSSLSTIYHQKRTKTNAVNMTVCGPHRQAGQELAWITADKSGLLTFQNIGDTANCTIGKEFRVGTFCSALNGSSIGTATETPASISSTKVIEVSTIASSSMNPVPSKAVSMDC</sequence>
<name>A0AAD6GLH9_9EURO</name>
<accession>A0AAD6GLH9</accession>
<reference evidence="1 2" key="1">
    <citation type="journal article" date="2023" name="IMA Fungus">
        <title>Comparative genomic study of the Penicillium genus elucidates a diverse pangenome and 15 lateral gene transfer events.</title>
        <authorList>
            <person name="Petersen C."/>
            <person name="Sorensen T."/>
            <person name="Nielsen M.R."/>
            <person name="Sondergaard T.E."/>
            <person name="Sorensen J.L."/>
            <person name="Fitzpatrick D.A."/>
            <person name="Frisvad J.C."/>
            <person name="Nielsen K.L."/>
        </authorList>
    </citation>
    <scope>NUCLEOTIDE SEQUENCE [LARGE SCALE GENOMIC DNA]</scope>
    <source>
        <strain evidence="1 2">IBT 35679</strain>
    </source>
</reference>
<evidence type="ECO:0000313" key="2">
    <source>
        <dbReference type="Proteomes" id="UP001220324"/>
    </source>
</evidence>
<gene>
    <name evidence="1" type="ORF">N7494_000598</name>
</gene>
<dbReference type="Proteomes" id="UP001220324">
    <property type="component" value="Unassembled WGS sequence"/>
</dbReference>
<protein>
    <submittedName>
        <fullName evidence="1">Uncharacterized protein</fullName>
    </submittedName>
</protein>
<dbReference type="EMBL" id="JAQIZZ010000001">
    <property type="protein sequence ID" value="KAJ5556683.1"/>
    <property type="molecule type" value="Genomic_DNA"/>
</dbReference>
<evidence type="ECO:0000313" key="1">
    <source>
        <dbReference type="EMBL" id="KAJ5556683.1"/>
    </source>
</evidence>
<keyword evidence="2" id="KW-1185">Reference proteome</keyword>
<organism evidence="1 2">
    <name type="scientific">Penicillium frequentans</name>
    <dbReference type="NCBI Taxonomy" id="3151616"/>
    <lineage>
        <taxon>Eukaryota</taxon>
        <taxon>Fungi</taxon>
        <taxon>Dikarya</taxon>
        <taxon>Ascomycota</taxon>
        <taxon>Pezizomycotina</taxon>
        <taxon>Eurotiomycetes</taxon>
        <taxon>Eurotiomycetidae</taxon>
        <taxon>Eurotiales</taxon>
        <taxon>Aspergillaceae</taxon>
        <taxon>Penicillium</taxon>
    </lineage>
</organism>
<proteinExistence type="predicted"/>
<comment type="caution">
    <text evidence="1">The sequence shown here is derived from an EMBL/GenBank/DDBJ whole genome shotgun (WGS) entry which is preliminary data.</text>
</comment>
<dbReference type="AlphaFoldDB" id="A0AAD6GLH9"/>